<feature type="compositionally biased region" description="Basic and acidic residues" evidence="1">
    <location>
        <begin position="382"/>
        <end position="404"/>
    </location>
</feature>
<name>A0A9D5HG84_9LILI</name>
<feature type="compositionally biased region" description="Basic and acidic residues" evidence="1">
    <location>
        <begin position="430"/>
        <end position="444"/>
    </location>
</feature>
<feature type="compositionally biased region" description="Acidic residues" evidence="1">
    <location>
        <begin position="53"/>
        <end position="63"/>
    </location>
</feature>
<dbReference type="PANTHER" id="PTHR47031:SF3">
    <property type="entry name" value="SAP DOMAIN-CONTAINING PROTEIN"/>
    <property type="match status" value="1"/>
</dbReference>
<dbReference type="CDD" id="cd12432">
    <property type="entry name" value="RRM_ACINU"/>
    <property type="match status" value="1"/>
</dbReference>
<dbReference type="PROSITE" id="PS50800">
    <property type="entry name" value="SAP"/>
    <property type="match status" value="1"/>
</dbReference>
<keyword evidence="4" id="KW-1185">Reference proteome</keyword>
<dbReference type="EMBL" id="JAGGNH010000004">
    <property type="protein sequence ID" value="KAJ0975108.1"/>
    <property type="molecule type" value="Genomic_DNA"/>
</dbReference>
<evidence type="ECO:0000313" key="3">
    <source>
        <dbReference type="EMBL" id="KAJ0975108.1"/>
    </source>
</evidence>
<dbReference type="PANTHER" id="PTHR47031">
    <property type="entry name" value="SAP DNA-BINDING DOMAIN-CONTAINING PROTEIN"/>
    <property type="match status" value="1"/>
</dbReference>
<evidence type="ECO:0000256" key="1">
    <source>
        <dbReference type="SAM" id="MobiDB-lite"/>
    </source>
</evidence>
<protein>
    <recommendedName>
        <fullName evidence="2">SAP domain-containing protein</fullName>
    </recommendedName>
</protein>
<feature type="compositionally biased region" description="Basic and acidic residues" evidence="1">
    <location>
        <begin position="83"/>
        <end position="92"/>
    </location>
</feature>
<feature type="region of interest" description="Disordered" evidence="1">
    <location>
        <begin position="602"/>
        <end position="670"/>
    </location>
</feature>
<dbReference type="InterPro" id="IPR034257">
    <property type="entry name" value="Acinus_RRM"/>
</dbReference>
<feature type="region of interest" description="Disordered" evidence="1">
    <location>
        <begin position="50"/>
        <end position="135"/>
    </location>
</feature>
<dbReference type="Gene3D" id="1.10.720.30">
    <property type="entry name" value="SAP domain"/>
    <property type="match status" value="1"/>
</dbReference>
<comment type="caution">
    <text evidence="3">The sequence shown here is derived from an EMBL/GenBank/DDBJ whole genome shotgun (WGS) entry which is preliminary data.</text>
</comment>
<dbReference type="InterPro" id="IPR032552">
    <property type="entry name" value="RSB_motif"/>
</dbReference>
<reference evidence="3" key="2">
    <citation type="journal article" date="2022" name="Hortic Res">
        <title>The genome of Dioscorea zingiberensis sheds light on the biosynthesis, origin and evolution of the medicinally important diosgenin saponins.</title>
        <authorList>
            <person name="Li Y."/>
            <person name="Tan C."/>
            <person name="Li Z."/>
            <person name="Guo J."/>
            <person name="Li S."/>
            <person name="Chen X."/>
            <person name="Wang C."/>
            <person name="Dai X."/>
            <person name="Yang H."/>
            <person name="Song W."/>
            <person name="Hou L."/>
            <person name="Xu J."/>
            <person name="Tong Z."/>
            <person name="Xu A."/>
            <person name="Yuan X."/>
            <person name="Wang W."/>
            <person name="Yang Q."/>
            <person name="Chen L."/>
            <person name="Sun Z."/>
            <person name="Wang K."/>
            <person name="Pan B."/>
            <person name="Chen J."/>
            <person name="Bao Y."/>
            <person name="Liu F."/>
            <person name="Qi X."/>
            <person name="Gang D.R."/>
            <person name="Wen J."/>
            <person name="Li J."/>
        </authorList>
    </citation>
    <scope>NUCLEOTIDE SEQUENCE</scope>
    <source>
        <strain evidence="3">Dzin_1.0</strain>
    </source>
</reference>
<dbReference type="SMART" id="SM00513">
    <property type="entry name" value="SAP"/>
    <property type="match status" value="1"/>
</dbReference>
<feature type="compositionally biased region" description="Low complexity" evidence="1">
    <location>
        <begin position="620"/>
        <end position="636"/>
    </location>
</feature>
<dbReference type="InterPro" id="IPR035979">
    <property type="entry name" value="RBD_domain_sf"/>
</dbReference>
<feature type="region of interest" description="Disordered" evidence="1">
    <location>
        <begin position="155"/>
        <end position="405"/>
    </location>
</feature>
<dbReference type="SUPFAM" id="SSF54928">
    <property type="entry name" value="RNA-binding domain, RBD"/>
    <property type="match status" value="1"/>
</dbReference>
<proteinExistence type="predicted"/>
<feature type="compositionally biased region" description="Basic and acidic residues" evidence="1">
    <location>
        <begin position="331"/>
        <end position="373"/>
    </location>
</feature>
<dbReference type="SUPFAM" id="SSF68906">
    <property type="entry name" value="SAP domain"/>
    <property type="match status" value="1"/>
</dbReference>
<reference evidence="3" key="1">
    <citation type="submission" date="2021-03" db="EMBL/GenBank/DDBJ databases">
        <authorList>
            <person name="Li Z."/>
            <person name="Yang C."/>
        </authorList>
    </citation>
    <scope>NUCLEOTIDE SEQUENCE</scope>
    <source>
        <strain evidence="3">Dzin_1.0</strain>
        <tissue evidence="3">Leaf</tissue>
    </source>
</reference>
<dbReference type="InterPro" id="IPR036361">
    <property type="entry name" value="SAP_dom_sf"/>
</dbReference>
<dbReference type="Pfam" id="PF16294">
    <property type="entry name" value="RSB_motif"/>
    <property type="match status" value="1"/>
</dbReference>
<gene>
    <name evidence="3" type="ORF">J5N97_017073</name>
</gene>
<sequence length="709" mass="79074">MSSQYPILDDRPINQWKVVELKEELRRRKLTIKGVKEDLVKRLAEAIQIERELEQEEESDSGTEPEPNPQDKHDAGTAEAFTEDSKKAVADEEKTDFDGTPVNTKDGILDANQETGDKSADATVDTEMEGTPKGTAGFVVTMEHSATETHNLITQLDLGGNDSRYTEQDKDLKSPADDTPRYDGFDEDLKAPAEDTSKLNEIDEDSKLPAEDSSKLNEFDEDLKPLAEDTLNYAEQDEDSKAPSDDVKLETQEQSNQVSEVSQDLECSEKCKFDPKNSVPINVKDERKDSLNADNVNLELEAKPDTMHPPSINDHPVKSNPCTLDEDQEMDEKPVPLEDVDDVKNAIDSDIRKKNDIMDGDSLEKLNLDRSSGEDSMDEDVSESKQVESNDNSDKLEERSEDSKVQVAKVENLVDVSGFPLMKEDAIADEKVESTAPIEKRKLEGGQGSAGTNQPKRQRRWNSENVKVPELQPSHASPLTTPKSVFQPSTKRLFTRSDSSVSGDAAKERIVPPSQRTATNSLRIDRFLRPFTLNAVKELLGKTGTVCNFWMDQIKTHCYVTYSSVEEAIETRNAVYNLQWPPNGERLLVADFVDPQEVKVRVEAPQPLPSPVAPSPSTPKTPLAQTPQTFQPQTRQDAPRQHLSPPSRTPLPPNVKDLPGPLALAKKQEPPLLTLDDLFRKTKTTPRIYYLPLSEEEVAAKLAAEKQRS</sequence>
<feature type="compositionally biased region" description="Polar residues" evidence="1">
    <location>
        <begin position="474"/>
        <end position="502"/>
    </location>
</feature>
<evidence type="ECO:0000259" key="2">
    <source>
        <dbReference type="PROSITE" id="PS50800"/>
    </source>
</evidence>
<accession>A0A9D5HG84</accession>
<dbReference type="Pfam" id="PF02037">
    <property type="entry name" value="SAP"/>
    <property type="match status" value="1"/>
</dbReference>
<dbReference type="OrthoDB" id="5348404at2759"/>
<evidence type="ECO:0000313" key="4">
    <source>
        <dbReference type="Proteomes" id="UP001085076"/>
    </source>
</evidence>
<feature type="compositionally biased region" description="Pro residues" evidence="1">
    <location>
        <begin position="606"/>
        <end position="619"/>
    </location>
</feature>
<organism evidence="3 4">
    <name type="scientific">Dioscorea zingiberensis</name>
    <dbReference type="NCBI Taxonomy" id="325984"/>
    <lineage>
        <taxon>Eukaryota</taxon>
        <taxon>Viridiplantae</taxon>
        <taxon>Streptophyta</taxon>
        <taxon>Embryophyta</taxon>
        <taxon>Tracheophyta</taxon>
        <taxon>Spermatophyta</taxon>
        <taxon>Magnoliopsida</taxon>
        <taxon>Liliopsida</taxon>
        <taxon>Dioscoreales</taxon>
        <taxon>Dioscoreaceae</taxon>
        <taxon>Dioscorea</taxon>
    </lineage>
</organism>
<feature type="compositionally biased region" description="Basic and acidic residues" evidence="1">
    <location>
        <begin position="239"/>
        <end position="251"/>
    </location>
</feature>
<dbReference type="Proteomes" id="UP001085076">
    <property type="component" value="Miscellaneous, Linkage group lg04"/>
</dbReference>
<dbReference type="InterPro" id="IPR003034">
    <property type="entry name" value="SAP_dom"/>
</dbReference>
<feature type="compositionally biased region" description="Low complexity" evidence="1">
    <location>
        <begin position="252"/>
        <end position="262"/>
    </location>
</feature>
<feature type="domain" description="SAP" evidence="2">
    <location>
        <begin position="13"/>
        <end position="47"/>
    </location>
</feature>
<dbReference type="AlphaFoldDB" id="A0A9D5HG84"/>
<feature type="region of interest" description="Disordered" evidence="1">
    <location>
        <begin position="430"/>
        <end position="506"/>
    </location>
</feature>
<feature type="compositionally biased region" description="Basic and acidic residues" evidence="1">
    <location>
        <begin position="164"/>
        <end position="227"/>
    </location>
</feature>
<dbReference type="GO" id="GO:0003676">
    <property type="term" value="F:nucleic acid binding"/>
    <property type="evidence" value="ECO:0007669"/>
    <property type="project" value="InterPro"/>
</dbReference>